<reference evidence="5 6" key="1">
    <citation type="submission" date="2018-08" db="EMBL/GenBank/DDBJ databases">
        <title>Sequencing the genomes of 1000 actinobacteria strains.</title>
        <authorList>
            <person name="Klenk H.-P."/>
        </authorList>
    </citation>
    <scope>NUCLEOTIDE SEQUENCE [LARGE SCALE GENOMIC DNA]</scope>
    <source>
        <strain evidence="5 6">DSM 43927</strain>
    </source>
</reference>
<dbReference type="RefSeq" id="WP_116021966.1">
    <property type="nucleotide sequence ID" value="NZ_QTTT01000001.1"/>
</dbReference>
<dbReference type="PANTHER" id="PTHR33204:SF39">
    <property type="entry name" value="TRANSCRIPTIONAL REGULATORY PROTEIN"/>
    <property type="match status" value="1"/>
</dbReference>
<dbReference type="InterPro" id="IPR036388">
    <property type="entry name" value="WH-like_DNA-bd_sf"/>
</dbReference>
<keyword evidence="1" id="KW-0805">Transcription regulation</keyword>
<dbReference type="EMBL" id="QTTT01000001">
    <property type="protein sequence ID" value="REE96297.1"/>
    <property type="molecule type" value="Genomic_DNA"/>
</dbReference>
<evidence type="ECO:0000313" key="5">
    <source>
        <dbReference type="EMBL" id="REE96297.1"/>
    </source>
</evidence>
<keyword evidence="2" id="KW-0238">DNA-binding</keyword>
<evidence type="ECO:0000256" key="1">
    <source>
        <dbReference type="ARBA" id="ARBA00023015"/>
    </source>
</evidence>
<dbReference type="InterPro" id="IPR036390">
    <property type="entry name" value="WH_DNA-bd_sf"/>
</dbReference>
<evidence type="ECO:0000256" key="3">
    <source>
        <dbReference type="ARBA" id="ARBA00023163"/>
    </source>
</evidence>
<protein>
    <submittedName>
        <fullName evidence="5">HxlR family transcriptional regulator</fullName>
    </submittedName>
</protein>
<evidence type="ECO:0000256" key="2">
    <source>
        <dbReference type="ARBA" id="ARBA00023125"/>
    </source>
</evidence>
<feature type="domain" description="HTH hxlR-type" evidence="4">
    <location>
        <begin position="15"/>
        <end position="113"/>
    </location>
</feature>
<dbReference type="InterPro" id="IPR002577">
    <property type="entry name" value="HTH_HxlR"/>
</dbReference>
<keyword evidence="3" id="KW-0804">Transcription</keyword>
<dbReference type="InterPro" id="IPR011991">
    <property type="entry name" value="ArsR-like_HTH"/>
</dbReference>
<name>A0A3D9SKR7_9ACTN</name>
<dbReference type="PROSITE" id="PS51118">
    <property type="entry name" value="HTH_HXLR"/>
    <property type="match status" value="1"/>
</dbReference>
<dbReference type="GO" id="GO:0003677">
    <property type="term" value="F:DNA binding"/>
    <property type="evidence" value="ECO:0007669"/>
    <property type="project" value="UniProtKB-KW"/>
</dbReference>
<dbReference type="Pfam" id="PF01638">
    <property type="entry name" value="HxlR"/>
    <property type="match status" value="1"/>
</dbReference>
<evidence type="ECO:0000259" key="4">
    <source>
        <dbReference type="PROSITE" id="PS51118"/>
    </source>
</evidence>
<proteinExistence type="predicted"/>
<organism evidence="5 6">
    <name type="scientific">Thermomonospora umbrina</name>
    <dbReference type="NCBI Taxonomy" id="111806"/>
    <lineage>
        <taxon>Bacteria</taxon>
        <taxon>Bacillati</taxon>
        <taxon>Actinomycetota</taxon>
        <taxon>Actinomycetes</taxon>
        <taxon>Streptosporangiales</taxon>
        <taxon>Thermomonosporaceae</taxon>
        <taxon>Thermomonospora</taxon>
    </lineage>
</organism>
<dbReference type="OrthoDB" id="370168at2"/>
<evidence type="ECO:0000313" key="6">
    <source>
        <dbReference type="Proteomes" id="UP000256661"/>
    </source>
</evidence>
<accession>A0A3D9SKR7</accession>
<dbReference type="Proteomes" id="UP000256661">
    <property type="component" value="Unassembled WGS sequence"/>
</dbReference>
<dbReference type="Gene3D" id="1.10.10.10">
    <property type="entry name" value="Winged helix-like DNA-binding domain superfamily/Winged helix DNA-binding domain"/>
    <property type="match status" value="1"/>
</dbReference>
<dbReference type="CDD" id="cd00090">
    <property type="entry name" value="HTH_ARSR"/>
    <property type="match status" value="1"/>
</dbReference>
<comment type="caution">
    <text evidence="5">The sequence shown here is derived from an EMBL/GenBank/DDBJ whole genome shotgun (WGS) entry which is preliminary data.</text>
</comment>
<dbReference type="SUPFAM" id="SSF46785">
    <property type="entry name" value="Winged helix' DNA-binding domain"/>
    <property type="match status" value="1"/>
</dbReference>
<sequence>MESPFAPYGDFAADCPARLAVDLFASAWLPVVVFALRDGPMRPGRLRREIGGISQKVLTQTLRRMESYGLVERHRYAEAPPRVEYELTGAGRDLLVPIHALGQWAFRHADTVAAAMERAETG</sequence>
<keyword evidence="6" id="KW-1185">Reference proteome</keyword>
<dbReference type="AlphaFoldDB" id="A0A3D9SKR7"/>
<gene>
    <name evidence="5" type="ORF">DFJ69_1727</name>
</gene>
<dbReference type="PANTHER" id="PTHR33204">
    <property type="entry name" value="TRANSCRIPTIONAL REGULATOR, MARR FAMILY"/>
    <property type="match status" value="1"/>
</dbReference>